<dbReference type="PANTHER" id="PTHR35814:SF1">
    <property type="entry name" value="GLUTATHIONE S-TRANSFERASE-RELATED"/>
    <property type="match status" value="1"/>
</dbReference>
<feature type="transmembrane region" description="Helical" evidence="5">
    <location>
        <begin position="108"/>
        <end position="125"/>
    </location>
</feature>
<evidence type="ECO:0000313" key="7">
    <source>
        <dbReference type="Proteomes" id="UP000628710"/>
    </source>
</evidence>
<evidence type="ECO:0000256" key="2">
    <source>
        <dbReference type="ARBA" id="ARBA00022692"/>
    </source>
</evidence>
<dbReference type="InterPro" id="IPR001129">
    <property type="entry name" value="Membr-assoc_MAPEG"/>
</dbReference>
<keyword evidence="3 5" id="KW-1133">Transmembrane helix</keyword>
<comment type="subcellular location">
    <subcellularLocation>
        <location evidence="1">Membrane</location>
    </subcellularLocation>
</comment>
<dbReference type="Pfam" id="PF01124">
    <property type="entry name" value="MAPEG"/>
    <property type="match status" value="1"/>
</dbReference>
<dbReference type="Proteomes" id="UP000628710">
    <property type="component" value="Unassembled WGS sequence"/>
</dbReference>
<keyword evidence="7" id="KW-1185">Reference proteome</keyword>
<organism evidence="6 7">
    <name type="scientific">Marinomonas transparens</name>
    <dbReference type="NCBI Taxonomy" id="2795388"/>
    <lineage>
        <taxon>Bacteria</taxon>
        <taxon>Pseudomonadati</taxon>
        <taxon>Pseudomonadota</taxon>
        <taxon>Gammaproteobacteria</taxon>
        <taxon>Oceanospirillales</taxon>
        <taxon>Oceanospirillaceae</taxon>
        <taxon>Marinomonas</taxon>
    </lineage>
</organism>
<keyword evidence="4 5" id="KW-0472">Membrane</keyword>
<feature type="transmembrane region" description="Helical" evidence="5">
    <location>
        <begin position="6"/>
        <end position="26"/>
    </location>
</feature>
<feature type="transmembrane region" description="Helical" evidence="5">
    <location>
        <begin position="70"/>
        <end position="87"/>
    </location>
</feature>
<protein>
    <submittedName>
        <fullName evidence="6">MAPEG family protein</fullName>
    </submittedName>
</protein>
<evidence type="ECO:0000256" key="5">
    <source>
        <dbReference type="SAM" id="Phobius"/>
    </source>
</evidence>
<evidence type="ECO:0000256" key="3">
    <source>
        <dbReference type="ARBA" id="ARBA00022989"/>
    </source>
</evidence>
<dbReference type="InterPro" id="IPR023352">
    <property type="entry name" value="MAPEG-like_dom_sf"/>
</dbReference>
<evidence type="ECO:0000256" key="1">
    <source>
        <dbReference type="ARBA" id="ARBA00004370"/>
    </source>
</evidence>
<keyword evidence="2 5" id="KW-0812">Transmembrane</keyword>
<gene>
    <name evidence="6" type="ORF">I8J31_16725</name>
</gene>
<sequence length="130" mass="14536">MITALYASILAIWICWLVIQVVKARYKHKVILGDGGVDELLIARSAHANAVETTPLVMILLFSFEFNGGNFWLVNLFGVVFVVARLLHSKGILSQTIKYRRLGMQTTLAVILALVVGNLICLPYQEFLNF</sequence>
<accession>A0A934JSS2</accession>
<name>A0A934JSS2_9GAMM</name>
<dbReference type="SUPFAM" id="SSF161084">
    <property type="entry name" value="MAPEG domain-like"/>
    <property type="match status" value="1"/>
</dbReference>
<dbReference type="RefSeq" id="WP_199469728.1">
    <property type="nucleotide sequence ID" value="NZ_JAEMNX010000023.1"/>
</dbReference>
<proteinExistence type="predicted"/>
<dbReference type="AlphaFoldDB" id="A0A934JSS2"/>
<evidence type="ECO:0000313" key="6">
    <source>
        <dbReference type="EMBL" id="MBJ7539324.1"/>
    </source>
</evidence>
<comment type="caution">
    <text evidence="6">The sequence shown here is derived from an EMBL/GenBank/DDBJ whole genome shotgun (WGS) entry which is preliminary data.</text>
</comment>
<reference evidence="6" key="1">
    <citation type="submission" date="2020-12" db="EMBL/GenBank/DDBJ databases">
        <title>Marinomonas arctica sp. nov., a psychrotolerant bacterium isolated from the Arctic.</title>
        <authorList>
            <person name="Zhang Y."/>
        </authorList>
    </citation>
    <scope>NUCLEOTIDE SEQUENCE</scope>
    <source>
        <strain evidence="6">C1424</strain>
    </source>
</reference>
<dbReference type="PANTHER" id="PTHR35814">
    <property type="match status" value="1"/>
</dbReference>
<dbReference type="GO" id="GO:0016020">
    <property type="term" value="C:membrane"/>
    <property type="evidence" value="ECO:0007669"/>
    <property type="project" value="UniProtKB-SubCell"/>
</dbReference>
<evidence type="ECO:0000256" key="4">
    <source>
        <dbReference type="ARBA" id="ARBA00023136"/>
    </source>
</evidence>
<dbReference type="EMBL" id="JAEMNX010000023">
    <property type="protein sequence ID" value="MBJ7539324.1"/>
    <property type="molecule type" value="Genomic_DNA"/>
</dbReference>
<dbReference type="Gene3D" id="1.20.120.550">
    <property type="entry name" value="Membrane associated eicosanoid/glutathione metabolism-like domain"/>
    <property type="match status" value="1"/>
</dbReference>